<organism evidence="1">
    <name type="scientific">marine sediment metagenome</name>
    <dbReference type="NCBI Taxonomy" id="412755"/>
    <lineage>
        <taxon>unclassified sequences</taxon>
        <taxon>metagenomes</taxon>
        <taxon>ecological metagenomes</taxon>
    </lineage>
</organism>
<evidence type="ECO:0000313" key="1">
    <source>
        <dbReference type="EMBL" id="KKL89823.1"/>
    </source>
</evidence>
<dbReference type="EMBL" id="LAZR01020178">
    <property type="protein sequence ID" value="KKL89823.1"/>
    <property type="molecule type" value="Genomic_DNA"/>
</dbReference>
<protein>
    <submittedName>
        <fullName evidence="1">Uncharacterized protein</fullName>
    </submittedName>
</protein>
<comment type="caution">
    <text evidence="1">The sequence shown here is derived from an EMBL/GenBank/DDBJ whole genome shotgun (WGS) entry which is preliminary data.</text>
</comment>
<reference evidence="1" key="1">
    <citation type="journal article" date="2015" name="Nature">
        <title>Complex archaea that bridge the gap between prokaryotes and eukaryotes.</title>
        <authorList>
            <person name="Spang A."/>
            <person name="Saw J.H."/>
            <person name="Jorgensen S.L."/>
            <person name="Zaremba-Niedzwiedzka K."/>
            <person name="Martijn J."/>
            <person name="Lind A.E."/>
            <person name="van Eijk R."/>
            <person name="Schleper C."/>
            <person name="Guy L."/>
            <person name="Ettema T.J."/>
        </authorList>
    </citation>
    <scope>NUCLEOTIDE SEQUENCE</scope>
</reference>
<sequence length="48" mass="5923">MEIKLILDQLDRLIEYARFYQRKGYNWSCEDETILKNLKDKRIEIMEG</sequence>
<name>A0A0F9FU99_9ZZZZ</name>
<gene>
    <name evidence="1" type="ORF">LCGC14_1910850</name>
</gene>
<dbReference type="AlphaFoldDB" id="A0A0F9FU99"/>
<accession>A0A0F9FU99</accession>
<proteinExistence type="predicted"/>